<protein>
    <submittedName>
        <fullName evidence="1">Uncharacterized protein</fullName>
    </submittedName>
</protein>
<accession>A0A4Y2PT63</accession>
<dbReference type="AlphaFoldDB" id="A0A4Y2PT63"/>
<gene>
    <name evidence="1" type="ORF">AVEN_89017_1</name>
</gene>
<dbReference type="Proteomes" id="UP000499080">
    <property type="component" value="Unassembled WGS sequence"/>
</dbReference>
<dbReference type="EMBL" id="BGPR01012073">
    <property type="protein sequence ID" value="GBN54389.1"/>
    <property type="molecule type" value="Genomic_DNA"/>
</dbReference>
<evidence type="ECO:0000313" key="1">
    <source>
        <dbReference type="EMBL" id="GBN54389.1"/>
    </source>
</evidence>
<name>A0A4Y2PT63_ARAVE</name>
<keyword evidence="2" id="KW-1185">Reference proteome</keyword>
<sequence>MVLRPIVQADDELQRNIVQADDELQRCYTATIPQNGIGLRILSKLMMSYSGATSYDSSKWYWLEYVADDEFSGATSYDSQNGIGLRILSKLMMSYSGATSYDSSTV</sequence>
<reference evidence="1 2" key="1">
    <citation type="journal article" date="2019" name="Sci. Rep.">
        <title>Orb-weaving spider Araneus ventricosus genome elucidates the spidroin gene catalogue.</title>
        <authorList>
            <person name="Kono N."/>
            <person name="Nakamura H."/>
            <person name="Ohtoshi R."/>
            <person name="Moran D.A.P."/>
            <person name="Shinohara A."/>
            <person name="Yoshida Y."/>
            <person name="Fujiwara M."/>
            <person name="Mori M."/>
            <person name="Tomita M."/>
            <person name="Arakawa K."/>
        </authorList>
    </citation>
    <scope>NUCLEOTIDE SEQUENCE [LARGE SCALE GENOMIC DNA]</scope>
</reference>
<organism evidence="1 2">
    <name type="scientific">Araneus ventricosus</name>
    <name type="common">Orbweaver spider</name>
    <name type="synonym">Epeira ventricosa</name>
    <dbReference type="NCBI Taxonomy" id="182803"/>
    <lineage>
        <taxon>Eukaryota</taxon>
        <taxon>Metazoa</taxon>
        <taxon>Ecdysozoa</taxon>
        <taxon>Arthropoda</taxon>
        <taxon>Chelicerata</taxon>
        <taxon>Arachnida</taxon>
        <taxon>Araneae</taxon>
        <taxon>Araneomorphae</taxon>
        <taxon>Entelegynae</taxon>
        <taxon>Araneoidea</taxon>
        <taxon>Araneidae</taxon>
        <taxon>Araneus</taxon>
    </lineage>
</organism>
<comment type="caution">
    <text evidence="1">The sequence shown here is derived from an EMBL/GenBank/DDBJ whole genome shotgun (WGS) entry which is preliminary data.</text>
</comment>
<proteinExistence type="predicted"/>
<evidence type="ECO:0000313" key="2">
    <source>
        <dbReference type="Proteomes" id="UP000499080"/>
    </source>
</evidence>